<dbReference type="GO" id="GO:0003924">
    <property type="term" value="F:GTPase activity"/>
    <property type="evidence" value="ECO:0007669"/>
    <property type="project" value="UniProtKB-UniRule"/>
</dbReference>
<dbReference type="EMBL" id="CP048000">
    <property type="protein sequence ID" value="QHQ63483.1"/>
    <property type="molecule type" value="Genomic_DNA"/>
</dbReference>
<dbReference type="SUPFAM" id="SSF52540">
    <property type="entry name" value="P-loop containing nucleoside triphosphate hydrolases"/>
    <property type="match status" value="1"/>
</dbReference>
<dbReference type="InterPro" id="IPR042108">
    <property type="entry name" value="GTPase_HflX_N_sf"/>
</dbReference>
<dbReference type="CDD" id="cd01878">
    <property type="entry name" value="HflX"/>
    <property type="match status" value="1"/>
</dbReference>
<dbReference type="PROSITE" id="PS51705">
    <property type="entry name" value="G_HFLX"/>
    <property type="match status" value="1"/>
</dbReference>
<evidence type="ECO:0000256" key="5">
    <source>
        <dbReference type="ARBA" id="ARBA00023134"/>
    </source>
</evidence>
<comment type="subcellular location">
    <subcellularLocation>
        <location evidence="6">Cytoplasm</location>
    </subcellularLocation>
    <text evidence="6">May associate with membranes.</text>
</comment>
<evidence type="ECO:0000256" key="7">
    <source>
        <dbReference type="PIRSR" id="PIRSR006809-1"/>
    </source>
</evidence>
<dbReference type="FunFam" id="3.40.50.11060:FF:000001">
    <property type="entry name" value="GTPase HflX"/>
    <property type="match status" value="1"/>
</dbReference>
<dbReference type="InterPro" id="IPR027417">
    <property type="entry name" value="P-loop_NTPase"/>
</dbReference>
<dbReference type="Pfam" id="PF01926">
    <property type="entry name" value="MMR_HSR1"/>
    <property type="match status" value="1"/>
</dbReference>
<dbReference type="Pfam" id="PF16360">
    <property type="entry name" value="GTP-bdg_M"/>
    <property type="match status" value="1"/>
</dbReference>
<feature type="binding site" evidence="8">
    <location>
        <position position="210"/>
    </location>
    <ligand>
        <name>Mg(2+)</name>
        <dbReference type="ChEBI" id="CHEBI:18420"/>
    </ligand>
</feature>
<feature type="binding site" evidence="7">
    <location>
        <begin position="203"/>
        <end position="210"/>
    </location>
    <ligand>
        <name>GTP</name>
        <dbReference type="ChEBI" id="CHEBI:37565"/>
    </ligand>
</feature>
<dbReference type="PANTHER" id="PTHR10229:SF4">
    <property type="entry name" value="GTPASE HFLX"/>
    <property type="match status" value="1"/>
</dbReference>
<dbReference type="InterPro" id="IPR032305">
    <property type="entry name" value="GTP-bd_M"/>
</dbReference>
<feature type="binding site" evidence="8">
    <location>
        <position position="237"/>
    </location>
    <ligand>
        <name>Mg(2+)</name>
        <dbReference type="ChEBI" id="CHEBI:18420"/>
    </ligand>
</feature>
<dbReference type="KEGG" id="anr:Ana3638_24140"/>
<dbReference type="InterPro" id="IPR016496">
    <property type="entry name" value="GTPase_HflX"/>
</dbReference>
<evidence type="ECO:0000256" key="2">
    <source>
        <dbReference type="ARBA" id="ARBA00022723"/>
    </source>
</evidence>
<evidence type="ECO:0000256" key="6">
    <source>
        <dbReference type="HAMAP-Rule" id="MF_00900"/>
    </source>
</evidence>
<evidence type="ECO:0000259" key="10">
    <source>
        <dbReference type="PROSITE" id="PS51705"/>
    </source>
</evidence>
<dbReference type="InterPro" id="IPR030394">
    <property type="entry name" value="G_HFLX_dom"/>
</dbReference>
<evidence type="ECO:0000313" key="11">
    <source>
        <dbReference type="EMBL" id="QHQ63483.1"/>
    </source>
</evidence>
<evidence type="ECO:0000256" key="3">
    <source>
        <dbReference type="ARBA" id="ARBA00022741"/>
    </source>
</evidence>
<comment type="subunit">
    <text evidence="6">Monomer. Associates with the 50S ribosomal subunit.</text>
</comment>
<dbReference type="GO" id="GO:0043022">
    <property type="term" value="F:ribosome binding"/>
    <property type="evidence" value="ECO:0007669"/>
    <property type="project" value="TreeGrafter"/>
</dbReference>
<evidence type="ECO:0000256" key="9">
    <source>
        <dbReference type="SAM" id="Coils"/>
    </source>
</evidence>
<keyword evidence="1 6" id="KW-0963">Cytoplasm</keyword>
<accession>A0A6P1TSM1</accession>
<keyword evidence="5 6" id="KW-0342">GTP-binding</keyword>
<dbReference type="RefSeq" id="WP_161840295.1">
    <property type="nucleotide sequence ID" value="NZ_CP048000.1"/>
</dbReference>
<evidence type="ECO:0000256" key="1">
    <source>
        <dbReference type="ARBA" id="ARBA00022490"/>
    </source>
</evidence>
<dbReference type="Gene3D" id="3.40.50.11060">
    <property type="entry name" value="GTPase HflX, N-terminal domain"/>
    <property type="match status" value="1"/>
</dbReference>
<dbReference type="FunFam" id="3.40.50.300:FF:001198">
    <property type="entry name" value="GTPase HflX"/>
    <property type="match status" value="1"/>
</dbReference>
<evidence type="ECO:0000256" key="8">
    <source>
        <dbReference type="PIRSR" id="PIRSR006809-2"/>
    </source>
</evidence>
<keyword evidence="9" id="KW-0175">Coiled coil</keyword>
<sequence length="456" mass="51336">MEQREKALLIGANLNDNEDFTNSMEELRNLAEACDIDTVSEVSQNLSRINAQYYLGKGKILEISELAKEIGVDLVIFNDELSPSQVRNLEETVECRVIDRTVLILDIFAQRAKTKEAQLQVEIAKLQYMLPRLIGSAEALGRQGGGAGLKNKGSGEKKLELDRRKLEDRISALNKELELLVSRRQNQRKWRKKNEIPVVALVGYTNAGKSTIMNVMLDLYNPNAEKKVFEKDMLFATLETSVRNITLPDNKNFLLTDTVGFISKLPHHLVKAFRSTLEEVAEADLLIHVIDYSNPNYKEQMKVTQETLKELGADQIPVIYAFNKVDLAKGYQDNADMDSMGRDGMDTDNADGDNIDMVNTLLDLNRELSIQDSVIISAKKKIGMDGLIAAIKKHVFADYVKLELRIPYQNGNVVSYLNDHASILSSQYENDGIWIVAECKKTDYEKLKVYEAAPGL</sequence>
<dbReference type="Gene3D" id="6.10.250.2860">
    <property type="match status" value="1"/>
</dbReference>
<dbReference type="PIRSF" id="PIRSF006809">
    <property type="entry name" value="GTP-binding_hflX_prd"/>
    <property type="match status" value="1"/>
</dbReference>
<dbReference type="Pfam" id="PF13167">
    <property type="entry name" value="GTP-bdg_N"/>
    <property type="match status" value="1"/>
</dbReference>
<feature type="coiled-coil region" evidence="9">
    <location>
        <begin position="156"/>
        <end position="183"/>
    </location>
</feature>
<comment type="similarity">
    <text evidence="6">Belongs to the TRAFAC class OBG-HflX-like GTPase superfamily. HflX GTPase family.</text>
</comment>
<dbReference type="Proteomes" id="UP000464314">
    <property type="component" value="Chromosome"/>
</dbReference>
<dbReference type="GO" id="GO:0046872">
    <property type="term" value="F:metal ion binding"/>
    <property type="evidence" value="ECO:0007669"/>
    <property type="project" value="UniProtKB-KW"/>
</dbReference>
<dbReference type="InterPro" id="IPR006073">
    <property type="entry name" value="GTP-bd"/>
</dbReference>
<feature type="domain" description="Hflx-type G" evidence="10">
    <location>
        <begin position="197"/>
        <end position="399"/>
    </location>
</feature>
<keyword evidence="3 6" id="KW-0547">Nucleotide-binding</keyword>
<dbReference type="Gene3D" id="3.40.50.300">
    <property type="entry name" value="P-loop containing nucleotide triphosphate hydrolases"/>
    <property type="match status" value="1"/>
</dbReference>
<evidence type="ECO:0000256" key="4">
    <source>
        <dbReference type="ARBA" id="ARBA00022842"/>
    </source>
</evidence>
<protein>
    <recommendedName>
        <fullName evidence="6">GTPase HflX</fullName>
    </recommendedName>
    <alternativeName>
        <fullName evidence="6">GTP-binding protein HflX</fullName>
    </alternativeName>
</protein>
<comment type="function">
    <text evidence="6">GTPase that associates with the 50S ribosomal subunit and may have a role during protein synthesis or ribosome biogenesis.</text>
</comment>
<keyword evidence="2 8" id="KW-0479">Metal-binding</keyword>
<evidence type="ECO:0000313" key="12">
    <source>
        <dbReference type="Proteomes" id="UP000464314"/>
    </source>
</evidence>
<feature type="binding site" evidence="7">
    <location>
        <begin position="257"/>
        <end position="260"/>
    </location>
    <ligand>
        <name>GTP</name>
        <dbReference type="ChEBI" id="CHEBI:37565"/>
    </ligand>
</feature>
<gene>
    <name evidence="6 11" type="primary">hflX</name>
    <name evidence="11" type="ORF">Ana3638_24140</name>
</gene>
<dbReference type="PANTHER" id="PTHR10229">
    <property type="entry name" value="GTP-BINDING PROTEIN HFLX"/>
    <property type="match status" value="1"/>
</dbReference>
<dbReference type="PRINTS" id="PR00326">
    <property type="entry name" value="GTP1OBG"/>
</dbReference>
<organism evidence="11 12">
    <name type="scientific">Anaerocolumna sedimenticola</name>
    <dbReference type="NCBI Taxonomy" id="2696063"/>
    <lineage>
        <taxon>Bacteria</taxon>
        <taxon>Bacillati</taxon>
        <taxon>Bacillota</taxon>
        <taxon>Clostridia</taxon>
        <taxon>Lachnospirales</taxon>
        <taxon>Lachnospiraceae</taxon>
        <taxon>Anaerocolumna</taxon>
    </lineage>
</organism>
<feature type="binding site" evidence="7">
    <location>
        <begin position="323"/>
        <end position="326"/>
    </location>
    <ligand>
        <name>GTP</name>
        <dbReference type="ChEBI" id="CHEBI:37565"/>
    </ligand>
</feature>
<proteinExistence type="inferred from homology"/>
<keyword evidence="4 8" id="KW-0460">Magnesium</keyword>
<reference evidence="11 12" key="1">
    <citation type="submission" date="2020-01" db="EMBL/GenBank/DDBJ databases">
        <title>Genome analysis of Anaerocolumna sp. CBA3638.</title>
        <authorList>
            <person name="Kim J."/>
            <person name="Roh S.W."/>
        </authorList>
    </citation>
    <scope>NUCLEOTIDE SEQUENCE [LARGE SCALE GENOMIC DNA]</scope>
    <source>
        <strain evidence="11 12">CBA3638</strain>
    </source>
</reference>
<dbReference type="GO" id="GO:0005525">
    <property type="term" value="F:GTP binding"/>
    <property type="evidence" value="ECO:0007669"/>
    <property type="project" value="UniProtKB-UniRule"/>
</dbReference>
<name>A0A6P1TSM1_9FIRM</name>
<comment type="cofactor">
    <cofactor evidence="8">
        <name>Mg(2+)</name>
        <dbReference type="ChEBI" id="CHEBI:18420"/>
    </cofactor>
</comment>
<dbReference type="AlphaFoldDB" id="A0A6P1TSM1"/>
<dbReference type="InterPro" id="IPR025121">
    <property type="entry name" value="GTPase_HflX_N"/>
</dbReference>
<dbReference type="NCBIfam" id="TIGR03156">
    <property type="entry name" value="GTP_HflX"/>
    <property type="match status" value="1"/>
</dbReference>
<keyword evidence="12" id="KW-1185">Reference proteome</keyword>
<feature type="binding site" evidence="7">
    <location>
        <begin position="377"/>
        <end position="379"/>
    </location>
    <ligand>
        <name>GTP</name>
        <dbReference type="ChEBI" id="CHEBI:37565"/>
    </ligand>
</feature>
<dbReference type="HAMAP" id="MF_00900">
    <property type="entry name" value="GTPase_HflX"/>
    <property type="match status" value="1"/>
</dbReference>
<dbReference type="GO" id="GO:0005737">
    <property type="term" value="C:cytoplasm"/>
    <property type="evidence" value="ECO:0007669"/>
    <property type="project" value="UniProtKB-SubCell"/>
</dbReference>